<dbReference type="AlphaFoldDB" id="A0A9W9X8T6"/>
<keyword evidence="1" id="KW-0862">Zinc</keyword>
<dbReference type="OrthoDB" id="4365141at2759"/>
<dbReference type="PROSITE" id="PS50157">
    <property type="entry name" value="ZINC_FINGER_C2H2_2"/>
    <property type="match status" value="1"/>
</dbReference>
<dbReference type="InterPro" id="IPR036236">
    <property type="entry name" value="Znf_C2H2_sf"/>
</dbReference>
<feature type="region of interest" description="Disordered" evidence="2">
    <location>
        <begin position="110"/>
        <end position="131"/>
    </location>
</feature>
<dbReference type="EMBL" id="JAPWDO010000001">
    <property type="protein sequence ID" value="KAJ5486503.1"/>
    <property type="molecule type" value="Genomic_DNA"/>
</dbReference>
<evidence type="ECO:0000313" key="5">
    <source>
        <dbReference type="Proteomes" id="UP001147760"/>
    </source>
</evidence>
<feature type="domain" description="C2H2-type" evidence="3">
    <location>
        <begin position="38"/>
        <end position="65"/>
    </location>
</feature>
<dbReference type="InterPro" id="IPR013087">
    <property type="entry name" value="Znf_C2H2_type"/>
</dbReference>
<proteinExistence type="predicted"/>
<dbReference type="SUPFAM" id="SSF57667">
    <property type="entry name" value="beta-beta-alpha zinc fingers"/>
    <property type="match status" value="1"/>
</dbReference>
<evidence type="ECO:0000313" key="4">
    <source>
        <dbReference type="EMBL" id="KAJ5486503.1"/>
    </source>
</evidence>
<accession>A0A9W9X8T6</accession>
<keyword evidence="5" id="KW-1185">Reference proteome</keyword>
<feature type="compositionally biased region" description="Polar residues" evidence="2">
    <location>
        <begin position="122"/>
        <end position="131"/>
    </location>
</feature>
<organism evidence="4 5">
    <name type="scientific">Penicillium desertorum</name>
    <dbReference type="NCBI Taxonomy" id="1303715"/>
    <lineage>
        <taxon>Eukaryota</taxon>
        <taxon>Fungi</taxon>
        <taxon>Dikarya</taxon>
        <taxon>Ascomycota</taxon>
        <taxon>Pezizomycotina</taxon>
        <taxon>Eurotiomycetes</taxon>
        <taxon>Eurotiomycetidae</taxon>
        <taxon>Eurotiales</taxon>
        <taxon>Aspergillaceae</taxon>
        <taxon>Penicillium</taxon>
    </lineage>
</organism>
<gene>
    <name evidence="4" type="ORF">N7530_000803</name>
</gene>
<dbReference type="Proteomes" id="UP001147760">
    <property type="component" value="Unassembled WGS sequence"/>
</dbReference>
<name>A0A9W9X8T6_9EURO</name>
<keyword evidence="1" id="KW-0479">Metal-binding</keyword>
<protein>
    <recommendedName>
        <fullName evidence="3">C2H2-type domain-containing protein</fullName>
    </recommendedName>
</protein>
<evidence type="ECO:0000256" key="2">
    <source>
        <dbReference type="SAM" id="MobiDB-lite"/>
    </source>
</evidence>
<dbReference type="Gene3D" id="3.30.160.60">
    <property type="entry name" value="Classic Zinc Finger"/>
    <property type="match status" value="1"/>
</dbReference>
<keyword evidence="1" id="KW-0863">Zinc-finger</keyword>
<evidence type="ECO:0000256" key="1">
    <source>
        <dbReference type="PROSITE-ProRule" id="PRU00042"/>
    </source>
</evidence>
<reference evidence="4" key="1">
    <citation type="submission" date="2022-12" db="EMBL/GenBank/DDBJ databases">
        <authorList>
            <person name="Petersen C."/>
        </authorList>
    </citation>
    <scope>NUCLEOTIDE SEQUENCE</scope>
    <source>
        <strain evidence="4">IBT 17660</strain>
    </source>
</reference>
<feature type="region of interest" description="Disordered" evidence="2">
    <location>
        <begin position="60"/>
        <end position="88"/>
    </location>
</feature>
<evidence type="ECO:0000259" key="3">
    <source>
        <dbReference type="PROSITE" id="PS50157"/>
    </source>
</evidence>
<dbReference type="GO" id="GO:0008270">
    <property type="term" value="F:zinc ion binding"/>
    <property type="evidence" value="ECO:0007669"/>
    <property type="project" value="UniProtKB-KW"/>
</dbReference>
<comment type="caution">
    <text evidence="4">The sequence shown here is derived from an EMBL/GenBank/DDBJ whole genome shotgun (WGS) entry which is preliminary data.</text>
</comment>
<sequence>MRLVSDADMQVWSEESNKMNKAGPISLGEHPPPWVKPYICSCGDGFSRKDLLKRHQRLAHGGVDSSSSSYGEVLTPQPDNGTPVNVAPAESDIQDPFVLYQPQGCTLAAPLQKKAQPKSIPMINQNPVSPH</sequence>
<reference evidence="4" key="2">
    <citation type="journal article" date="2023" name="IMA Fungus">
        <title>Comparative genomic study of the Penicillium genus elucidates a diverse pangenome and 15 lateral gene transfer events.</title>
        <authorList>
            <person name="Petersen C."/>
            <person name="Sorensen T."/>
            <person name="Nielsen M.R."/>
            <person name="Sondergaard T.E."/>
            <person name="Sorensen J.L."/>
            <person name="Fitzpatrick D.A."/>
            <person name="Frisvad J.C."/>
            <person name="Nielsen K.L."/>
        </authorList>
    </citation>
    <scope>NUCLEOTIDE SEQUENCE</scope>
    <source>
        <strain evidence="4">IBT 17660</strain>
    </source>
</reference>